<feature type="region of interest" description="Disordered" evidence="3">
    <location>
        <begin position="40"/>
        <end position="61"/>
    </location>
</feature>
<dbReference type="InterPro" id="IPR021765">
    <property type="entry name" value="UstYa-like"/>
</dbReference>
<gene>
    <name evidence="5" type="ORF">BTUL_0016g00370</name>
</gene>
<keyword evidence="4" id="KW-0812">Transmembrane</keyword>
<evidence type="ECO:0000313" key="6">
    <source>
        <dbReference type="Proteomes" id="UP000297777"/>
    </source>
</evidence>
<evidence type="ECO:0000256" key="4">
    <source>
        <dbReference type="SAM" id="Phobius"/>
    </source>
</evidence>
<organism evidence="5 6">
    <name type="scientific">Botrytis tulipae</name>
    <dbReference type="NCBI Taxonomy" id="87230"/>
    <lineage>
        <taxon>Eukaryota</taxon>
        <taxon>Fungi</taxon>
        <taxon>Dikarya</taxon>
        <taxon>Ascomycota</taxon>
        <taxon>Pezizomycotina</taxon>
        <taxon>Leotiomycetes</taxon>
        <taxon>Helotiales</taxon>
        <taxon>Sclerotiniaceae</taxon>
        <taxon>Botrytis</taxon>
    </lineage>
</organism>
<dbReference type="Pfam" id="PF11807">
    <property type="entry name" value="UstYa"/>
    <property type="match status" value="1"/>
</dbReference>
<comment type="similarity">
    <text evidence="2">Belongs to the ustYa family.</text>
</comment>
<evidence type="ECO:0000256" key="1">
    <source>
        <dbReference type="ARBA" id="ARBA00004685"/>
    </source>
</evidence>
<accession>A0A4Z1EZ77</accession>
<feature type="transmembrane region" description="Helical" evidence="4">
    <location>
        <begin position="145"/>
        <end position="170"/>
    </location>
</feature>
<feature type="compositionally biased region" description="Low complexity" evidence="3">
    <location>
        <begin position="42"/>
        <end position="61"/>
    </location>
</feature>
<keyword evidence="4" id="KW-0472">Membrane</keyword>
<protein>
    <submittedName>
        <fullName evidence="5">Uncharacterized protein</fullName>
    </submittedName>
</protein>
<reference evidence="5 6" key="1">
    <citation type="submission" date="2017-12" db="EMBL/GenBank/DDBJ databases">
        <title>Comparative genomics of Botrytis spp.</title>
        <authorList>
            <person name="Valero-Jimenez C.A."/>
            <person name="Tapia P."/>
            <person name="Veloso J."/>
            <person name="Silva-Moreno E."/>
            <person name="Staats M."/>
            <person name="Valdes J.H."/>
            <person name="Van Kan J.A.L."/>
        </authorList>
    </citation>
    <scope>NUCLEOTIDE SEQUENCE [LARGE SCALE GENOMIC DNA]</scope>
    <source>
        <strain evidence="5 6">Bt9001</strain>
    </source>
</reference>
<name>A0A4Z1EZ77_9HELO</name>
<dbReference type="EMBL" id="PQXH01000016">
    <property type="protein sequence ID" value="TGO17574.1"/>
    <property type="molecule type" value="Genomic_DNA"/>
</dbReference>
<evidence type="ECO:0000256" key="3">
    <source>
        <dbReference type="SAM" id="MobiDB-lite"/>
    </source>
</evidence>
<evidence type="ECO:0000256" key="2">
    <source>
        <dbReference type="ARBA" id="ARBA00035112"/>
    </source>
</evidence>
<evidence type="ECO:0000313" key="5">
    <source>
        <dbReference type="EMBL" id="TGO17574.1"/>
    </source>
</evidence>
<dbReference type="PANTHER" id="PTHR33365">
    <property type="entry name" value="YALI0B05434P"/>
    <property type="match status" value="1"/>
</dbReference>
<keyword evidence="6" id="KW-1185">Reference proteome</keyword>
<comment type="pathway">
    <text evidence="1">Mycotoxin biosynthesis.</text>
</comment>
<dbReference type="AlphaFoldDB" id="A0A4Z1EZ77"/>
<dbReference type="PANTHER" id="PTHR33365:SF4">
    <property type="entry name" value="CYCLOCHLOROTINE BIOSYNTHESIS PROTEIN O"/>
    <property type="match status" value="1"/>
</dbReference>
<sequence>MFTNYIRLFVQSITDRPQSQCDRSRVRSRVHSQYGTALYERSAPYSHSTPSTAAPSAPSSPSAETALRQLVVLGLTEAKSNVSERASRDSLMKSKALTGGRGSKDFNAAAHESEAGEDGGELLSNVESGSLAPDRLEITIVKDNAVLVIFVVVFLFAYFIASVLFLMLTWCRGAATSGYRVPAIPYCKFPGRRWRGNAPAGTNDFVGPPSDASWKAWLDLVRHHCIDAIKQPIICSGDTALYSFQWERNGMRKPRTKTNSECVCVDFDNLEAWNLERGVETSPVSIGPE</sequence>
<dbReference type="Proteomes" id="UP000297777">
    <property type="component" value="Unassembled WGS sequence"/>
</dbReference>
<dbReference type="GO" id="GO:0043386">
    <property type="term" value="P:mycotoxin biosynthetic process"/>
    <property type="evidence" value="ECO:0007669"/>
    <property type="project" value="InterPro"/>
</dbReference>
<dbReference type="OrthoDB" id="3687641at2759"/>
<keyword evidence="4" id="KW-1133">Transmembrane helix</keyword>
<proteinExistence type="inferred from homology"/>
<feature type="region of interest" description="Disordered" evidence="3">
    <location>
        <begin position="91"/>
        <end position="122"/>
    </location>
</feature>
<comment type="caution">
    <text evidence="5">The sequence shown here is derived from an EMBL/GenBank/DDBJ whole genome shotgun (WGS) entry which is preliminary data.</text>
</comment>